<sequence length="689" mass="76462">MKKLLLSSALLITSSAVFAQLYIQPAPNGNPHQNYLTDSYVYVKGEVLYVGGTIELHKNKPASPQGLSDAEASIYLRGGGQLIQGGNEFSNKGDGFLSVLQSTDPTNAWAYYYWCSPVGNPDPLVPMTNGTNKNFGIHSIYEYPKLYNSINGLSIKARAIDITPYKEGFTNNLTLTISKRWLYTHMVPGTEAEDSYLRINEENAVPPGFGFTMKGVNWGDLTTNAPMGKLFYDFRGRPNNGDFTIPVEGPSVTGNTNPPTAANINAKMTLTGNPYPSALDLNKLFWDPDNTSLDCIYYYDEDRSVMSHYYSLKPYGYGVWVPLNEDPYDDGVPNMSYTGAYTQPTFNIWNAAGGHGPGGGGTGRDNPKARFAPIGQGFMFVGNGDPVNEAFVKIKNTHRIYIKNTADQVFYRPTGEEGEMGFSAQSEGDANRGGGPAFDSADSTPQIENLIPMLRLYVVFDDALTRDMLLVFSPETTDGYDRGYDALSPGGMKSDAYFPIGPDGDRKPYVIQGTNYEPRKMIPVSFKLHKESQIEVRAVEENRKPYEKVYLFDRQENIYRPLSAVQTAAGTFTLPAGVYDNRFFLVFRDGPRVDPNQDLTDTRDKMMASVNMFQNNPARQLEIKNPDGYTLKAAYLYDMNGKLVITDTNLGDSSNYSIYTGNLSDAMYMVKLVTSEDVTLDYKVMVINK</sequence>
<keyword evidence="5" id="KW-1185">Reference proteome</keyword>
<name>A0A410G244_9FLAO</name>
<dbReference type="InterPro" id="IPR026444">
    <property type="entry name" value="Secre_tail"/>
</dbReference>
<accession>A0A410G244</accession>
<dbReference type="AlphaFoldDB" id="A0A410G244"/>
<dbReference type="Proteomes" id="UP000285517">
    <property type="component" value="Chromosome"/>
</dbReference>
<evidence type="ECO:0000313" key="4">
    <source>
        <dbReference type="EMBL" id="QAA81332.1"/>
    </source>
</evidence>
<feature type="chain" id="PRO_5019425907" evidence="3">
    <location>
        <begin position="20"/>
        <end position="689"/>
    </location>
</feature>
<dbReference type="NCBIfam" id="TIGR04183">
    <property type="entry name" value="Por_Secre_tail"/>
    <property type="match status" value="1"/>
</dbReference>
<protein>
    <submittedName>
        <fullName evidence="4">T9SS type A sorting domain-containing protein</fullName>
    </submittedName>
</protein>
<organism evidence="4 5">
    <name type="scientific">Aequorivita ciconiae</name>
    <dbReference type="NCBI Taxonomy" id="2494375"/>
    <lineage>
        <taxon>Bacteria</taxon>
        <taxon>Pseudomonadati</taxon>
        <taxon>Bacteroidota</taxon>
        <taxon>Flavobacteriia</taxon>
        <taxon>Flavobacteriales</taxon>
        <taxon>Flavobacteriaceae</taxon>
        <taxon>Aequorivita</taxon>
    </lineage>
</organism>
<dbReference type="KEGG" id="aev:EI546_06145"/>
<dbReference type="EMBL" id="CP034951">
    <property type="protein sequence ID" value="QAA81332.1"/>
    <property type="molecule type" value="Genomic_DNA"/>
</dbReference>
<feature type="region of interest" description="Disordered" evidence="2">
    <location>
        <begin position="418"/>
        <end position="439"/>
    </location>
</feature>
<dbReference type="RefSeq" id="WP_128249720.1">
    <property type="nucleotide sequence ID" value="NZ_CP034951.1"/>
</dbReference>
<reference evidence="4 5" key="1">
    <citation type="submission" date="2019-01" db="EMBL/GenBank/DDBJ databases">
        <title>Complete genome sequencing of Aequorivita sp. H23M31.</title>
        <authorList>
            <person name="Bae J.-W."/>
        </authorList>
    </citation>
    <scope>NUCLEOTIDE SEQUENCE [LARGE SCALE GENOMIC DNA]</scope>
    <source>
        <strain evidence="4 5">H23M31</strain>
    </source>
</reference>
<gene>
    <name evidence="4" type="ORF">EI546_06145</name>
</gene>
<proteinExistence type="predicted"/>
<dbReference type="OrthoDB" id="2582440at2"/>
<feature type="signal peptide" evidence="3">
    <location>
        <begin position="1"/>
        <end position="19"/>
    </location>
</feature>
<evidence type="ECO:0000256" key="2">
    <source>
        <dbReference type="SAM" id="MobiDB-lite"/>
    </source>
</evidence>
<evidence type="ECO:0000256" key="3">
    <source>
        <dbReference type="SAM" id="SignalP"/>
    </source>
</evidence>
<evidence type="ECO:0000256" key="1">
    <source>
        <dbReference type="ARBA" id="ARBA00022729"/>
    </source>
</evidence>
<keyword evidence="1 3" id="KW-0732">Signal</keyword>
<evidence type="ECO:0000313" key="5">
    <source>
        <dbReference type="Proteomes" id="UP000285517"/>
    </source>
</evidence>